<reference evidence="3 4" key="1">
    <citation type="submission" date="2018-09" db="EMBL/GenBank/DDBJ databases">
        <authorList>
            <person name="Grouzdev D.S."/>
            <person name="Krutkina M.S."/>
        </authorList>
    </citation>
    <scope>NUCLEOTIDE SEQUENCE [LARGE SCALE GENOMIC DNA]</scope>
    <source>
        <strain evidence="3 4">RmlP001</strain>
    </source>
</reference>
<dbReference type="OrthoDB" id="8370580at2"/>
<dbReference type="RefSeq" id="WP_129221484.1">
    <property type="nucleotide sequence ID" value="NZ_QYBC01000023.1"/>
</dbReference>
<dbReference type="InterPro" id="IPR049945">
    <property type="entry name" value="AAA_22"/>
</dbReference>
<protein>
    <submittedName>
        <fullName evidence="3">ATP-binding protein</fullName>
    </submittedName>
</protein>
<dbReference type="Proteomes" id="UP000289411">
    <property type="component" value="Unassembled WGS sequence"/>
</dbReference>
<feature type="region of interest" description="Disordered" evidence="1">
    <location>
        <begin position="299"/>
        <end position="370"/>
    </location>
</feature>
<dbReference type="AlphaFoldDB" id="A0A4Q2R6B6"/>
<gene>
    <name evidence="3" type="ORF">D3272_22610</name>
</gene>
<keyword evidence="3" id="KW-0547">Nucleotide-binding</keyword>
<dbReference type="SUPFAM" id="SSF52540">
    <property type="entry name" value="P-loop containing nucleoside triphosphate hydrolases"/>
    <property type="match status" value="1"/>
</dbReference>
<keyword evidence="3" id="KW-0067">ATP-binding</keyword>
<dbReference type="Gene3D" id="3.40.50.300">
    <property type="entry name" value="P-loop containing nucleotide triphosphate hydrolases"/>
    <property type="match status" value="1"/>
</dbReference>
<dbReference type="InterPro" id="IPR027417">
    <property type="entry name" value="P-loop_NTPase"/>
</dbReference>
<dbReference type="GO" id="GO:0005524">
    <property type="term" value="F:ATP binding"/>
    <property type="evidence" value="ECO:0007669"/>
    <property type="project" value="UniProtKB-KW"/>
</dbReference>
<evidence type="ECO:0000313" key="3">
    <source>
        <dbReference type="EMBL" id="RYB02116.1"/>
    </source>
</evidence>
<dbReference type="EMBL" id="QYBC01000023">
    <property type="protein sequence ID" value="RYB02116.1"/>
    <property type="molecule type" value="Genomic_DNA"/>
</dbReference>
<reference evidence="3 4" key="2">
    <citation type="submission" date="2019-02" db="EMBL/GenBank/DDBJ databases">
        <title>'Lichenibacterium ramalinii' gen. nov. sp. nov., 'Lichenibacterium minor' gen. nov. sp. nov.</title>
        <authorList>
            <person name="Pankratov T."/>
        </authorList>
    </citation>
    <scope>NUCLEOTIDE SEQUENCE [LARGE SCALE GENOMIC DNA]</scope>
    <source>
        <strain evidence="3 4">RmlP001</strain>
    </source>
</reference>
<dbReference type="Pfam" id="PF13401">
    <property type="entry name" value="AAA_22"/>
    <property type="match status" value="1"/>
</dbReference>
<organism evidence="3 4">
    <name type="scientific">Lichenibacterium ramalinae</name>
    <dbReference type="NCBI Taxonomy" id="2316527"/>
    <lineage>
        <taxon>Bacteria</taxon>
        <taxon>Pseudomonadati</taxon>
        <taxon>Pseudomonadota</taxon>
        <taxon>Alphaproteobacteria</taxon>
        <taxon>Hyphomicrobiales</taxon>
        <taxon>Lichenihabitantaceae</taxon>
        <taxon>Lichenibacterium</taxon>
    </lineage>
</organism>
<evidence type="ECO:0000259" key="2">
    <source>
        <dbReference type="Pfam" id="PF13401"/>
    </source>
</evidence>
<feature type="domain" description="ORC1/DEAH AAA+ ATPase" evidence="2">
    <location>
        <begin position="66"/>
        <end position="194"/>
    </location>
</feature>
<evidence type="ECO:0000313" key="4">
    <source>
        <dbReference type="Proteomes" id="UP000289411"/>
    </source>
</evidence>
<accession>A0A4Q2R6B6</accession>
<sequence length="370" mass="40261">MVAFPDFHVDAFETAKEREWAASQPVAERQRMVMQLLAPTPTFQRTVKFLQSQHMPVPGGRHSRGSVCGILGPSRVGKSWAVKAYCNSLGEVDGDEAVMARAVYVDCNKRWTPLVFAQALADAAGVRRKGRASAAALLDLVRGDVVEYGVELVVIDDAQWMFANPSAADQVKGFLIGLAEARSCNVVLVGTEPIDLVVRSEESLVGRGQFPTLWLEPSAWRDGTGPGEFHLALGTIDRMLPFRQRSKLDAPVLAAHLYHVSAGKLGLAMNYLIDATNIAMSNGAASVTMDDFHAAAQSRRRRGDAWDPFESAIDVRDPGTARSDFDDDDDEAAGRIRDMLEVDKGPPRTGSRGGANRGAETKATLTKRRR</sequence>
<proteinExistence type="predicted"/>
<comment type="caution">
    <text evidence="3">The sequence shown here is derived from an EMBL/GenBank/DDBJ whole genome shotgun (WGS) entry which is preliminary data.</text>
</comment>
<feature type="compositionally biased region" description="Basic and acidic residues" evidence="1">
    <location>
        <begin position="332"/>
        <end position="346"/>
    </location>
</feature>
<keyword evidence="4" id="KW-1185">Reference proteome</keyword>
<name>A0A4Q2R6B6_9HYPH</name>
<evidence type="ECO:0000256" key="1">
    <source>
        <dbReference type="SAM" id="MobiDB-lite"/>
    </source>
</evidence>
<dbReference type="GO" id="GO:0016887">
    <property type="term" value="F:ATP hydrolysis activity"/>
    <property type="evidence" value="ECO:0007669"/>
    <property type="project" value="InterPro"/>
</dbReference>